<dbReference type="SMART" id="SM00327">
    <property type="entry name" value="VWA"/>
    <property type="match status" value="1"/>
</dbReference>
<reference evidence="4" key="1">
    <citation type="submission" date="2021-03" db="EMBL/GenBank/DDBJ databases">
        <title>Assistant Professor.</title>
        <authorList>
            <person name="Huq M.A."/>
        </authorList>
    </citation>
    <scope>NUCLEOTIDE SEQUENCE [LARGE SCALE GENOMIC DNA]</scope>
    <source>
        <strain evidence="4">MAH-28</strain>
    </source>
</reference>
<evidence type="ECO:0000313" key="3">
    <source>
        <dbReference type="EMBL" id="MBO9150706.1"/>
    </source>
</evidence>
<dbReference type="CDD" id="cd01465">
    <property type="entry name" value="vWA_subgroup"/>
    <property type="match status" value="1"/>
</dbReference>
<feature type="chain" id="PRO_5045284499" evidence="1">
    <location>
        <begin position="20"/>
        <end position="591"/>
    </location>
</feature>
<keyword evidence="4" id="KW-1185">Reference proteome</keyword>
<dbReference type="Pfam" id="PF12450">
    <property type="entry name" value="vWF_A"/>
    <property type="match status" value="1"/>
</dbReference>
<dbReference type="Gene3D" id="3.40.50.410">
    <property type="entry name" value="von Willebrand factor, type A domain"/>
    <property type="match status" value="1"/>
</dbReference>
<evidence type="ECO:0000313" key="4">
    <source>
        <dbReference type="Proteomes" id="UP000679126"/>
    </source>
</evidence>
<dbReference type="RefSeq" id="WP_209142215.1">
    <property type="nucleotide sequence ID" value="NZ_JAGHKP010000001.1"/>
</dbReference>
<dbReference type="PANTHER" id="PTHR10579">
    <property type="entry name" value="CALCIUM-ACTIVATED CHLORIDE CHANNEL REGULATOR"/>
    <property type="match status" value="1"/>
</dbReference>
<dbReference type="PROSITE" id="PS50234">
    <property type="entry name" value="VWFA"/>
    <property type="match status" value="1"/>
</dbReference>
<organism evidence="3 4">
    <name type="scientific">Chitinophaga chungangae</name>
    <dbReference type="NCBI Taxonomy" id="2821488"/>
    <lineage>
        <taxon>Bacteria</taxon>
        <taxon>Pseudomonadati</taxon>
        <taxon>Bacteroidota</taxon>
        <taxon>Chitinophagia</taxon>
        <taxon>Chitinophagales</taxon>
        <taxon>Chitinophagaceae</taxon>
        <taxon>Chitinophaga</taxon>
    </lineage>
</organism>
<dbReference type="InterPro" id="IPR036465">
    <property type="entry name" value="vWFA_dom_sf"/>
</dbReference>
<protein>
    <submittedName>
        <fullName evidence="3">von Willebrand factor type A domain-containing protein</fullName>
    </submittedName>
</protein>
<dbReference type="InterPro" id="IPR022156">
    <property type="entry name" value="Uncharacterised_YfbK_N"/>
</dbReference>
<dbReference type="Pfam" id="PF12034">
    <property type="entry name" value="YfbK_C"/>
    <property type="match status" value="2"/>
</dbReference>
<dbReference type="InterPro" id="IPR021908">
    <property type="entry name" value="YfbK_C"/>
</dbReference>
<dbReference type="Gene3D" id="2.60.40.1120">
    <property type="entry name" value="Carboxypeptidase-like, regulatory domain"/>
    <property type="match status" value="1"/>
</dbReference>
<sequence>MHKLLMLLCWLCGSMMAEAQQQHARGVVSGAVLDSVSQSPIQGVRVSIESDTVTAKTNQYGLFRIDVPAGSTLLVFEHPGYATKTVPLNHYDRMLIELSPTAKNPGNDADIAKAKARARFAHSSNPNYGNVGMGVAAFFDETYGKLFENKFVDAVKNDHSSFALDVDRAAYSNMRRFVKLREHIPVDAVRIEELVNYFHYSYPAPKGDSTFVLYSHYTDCPWTPKHNLLEIAVRAKQIETDSLPASNLVFLIDISGSMGTANKLPLLQAAFRVLVNNLRPRDRVAIVAYAGAPGLVLPCTPGNEKEKILNAIDYLSAGGATAGEAAIKMAYQIAEENFIPNGNNRVIMATDGDFNVGQTSDQDMEDLILQKKESGVLLTCLGFGMKDYKDSKLETLSSKGNGNFAYIDDMEEANKVFAREFGSTLFTVARDVRAEITFNPKRVKAYRLIGYENKVLKEDNSNGEKIVGGIVGSGNCVVALYEIVPEEPDGEGLLATTRISYRTEQDTTLRTLTKAIGEPLEIFAAAPDDFRFAASVALFGMLVKKSGYKGEGTINMVSNIAKRSLGPDKGGYRAEFLKLIKLVRKNTTWLK</sequence>
<dbReference type="InterPro" id="IPR008969">
    <property type="entry name" value="CarboxyPept-like_regulatory"/>
</dbReference>
<dbReference type="SUPFAM" id="SSF53300">
    <property type="entry name" value="vWA-like"/>
    <property type="match status" value="1"/>
</dbReference>
<feature type="signal peptide" evidence="1">
    <location>
        <begin position="1"/>
        <end position="19"/>
    </location>
</feature>
<comment type="caution">
    <text evidence="3">The sequence shown here is derived from an EMBL/GenBank/DDBJ whole genome shotgun (WGS) entry which is preliminary data.</text>
</comment>
<dbReference type="EMBL" id="JAGHKP010000001">
    <property type="protein sequence ID" value="MBO9150706.1"/>
    <property type="molecule type" value="Genomic_DNA"/>
</dbReference>
<dbReference type="Pfam" id="PF13620">
    <property type="entry name" value="CarboxypepD_reg"/>
    <property type="match status" value="1"/>
</dbReference>
<evidence type="ECO:0000256" key="1">
    <source>
        <dbReference type="SAM" id="SignalP"/>
    </source>
</evidence>
<proteinExistence type="predicted"/>
<dbReference type="Pfam" id="PF00092">
    <property type="entry name" value="VWA"/>
    <property type="match status" value="1"/>
</dbReference>
<accession>A0ABS3Y7Q9</accession>
<name>A0ABS3Y7Q9_9BACT</name>
<dbReference type="InterPro" id="IPR051266">
    <property type="entry name" value="CLCR"/>
</dbReference>
<feature type="domain" description="VWFA" evidence="2">
    <location>
        <begin position="247"/>
        <end position="421"/>
    </location>
</feature>
<dbReference type="PANTHER" id="PTHR10579:SF43">
    <property type="entry name" value="ZINC FINGER (C3HC4-TYPE RING FINGER) FAMILY PROTEIN"/>
    <property type="match status" value="1"/>
</dbReference>
<dbReference type="SUPFAM" id="SSF49464">
    <property type="entry name" value="Carboxypeptidase regulatory domain-like"/>
    <property type="match status" value="1"/>
</dbReference>
<evidence type="ECO:0000259" key="2">
    <source>
        <dbReference type="PROSITE" id="PS50234"/>
    </source>
</evidence>
<gene>
    <name evidence="3" type="ORF">J7I43_00685</name>
</gene>
<keyword evidence="1" id="KW-0732">Signal</keyword>
<dbReference type="Proteomes" id="UP000679126">
    <property type="component" value="Unassembled WGS sequence"/>
</dbReference>
<dbReference type="InterPro" id="IPR002035">
    <property type="entry name" value="VWF_A"/>
</dbReference>